<dbReference type="RefSeq" id="WP_004049764.1">
    <property type="nucleotide sequence ID" value="NZ_CAYEUZ010000001.1"/>
</dbReference>
<dbReference type="InterPro" id="IPR007492">
    <property type="entry name" value="LytTR_DNA-bd_dom"/>
</dbReference>
<dbReference type="SMART" id="SM00850">
    <property type="entry name" value="LytTR"/>
    <property type="match status" value="1"/>
</dbReference>
<protein>
    <submittedName>
        <fullName evidence="4">LytTR family transcriptional regulator</fullName>
    </submittedName>
</protein>
<evidence type="ECO:0000256" key="3">
    <source>
        <dbReference type="ARBA" id="ARBA00023159"/>
    </source>
</evidence>
<accession>A0A4Q2AWC8</accession>
<evidence type="ECO:0000256" key="1">
    <source>
        <dbReference type="ARBA" id="ARBA00022490"/>
    </source>
</evidence>
<dbReference type="PANTHER" id="PTHR37299:SF3">
    <property type="entry name" value="STAGE 0 SPORULATION PROTEIN A HOMOLOG"/>
    <property type="match status" value="1"/>
</dbReference>
<reference evidence="4 5" key="1">
    <citation type="submission" date="2018-09" db="EMBL/GenBank/DDBJ databases">
        <title>Murine metabolic-syndrome-specific gut microbial biobank.</title>
        <authorList>
            <person name="Liu C."/>
        </authorList>
    </citation>
    <scope>NUCLEOTIDE SEQUENCE [LARGE SCALE GENOMIC DNA]</scope>
    <source>
        <strain evidence="4 5">C-30</strain>
    </source>
</reference>
<keyword evidence="1" id="KW-0963">Cytoplasm</keyword>
<proteinExistence type="predicted"/>
<evidence type="ECO:0000256" key="2">
    <source>
        <dbReference type="ARBA" id="ARBA00023012"/>
    </source>
</evidence>
<dbReference type="InterPro" id="IPR046947">
    <property type="entry name" value="LytR-like"/>
</dbReference>
<dbReference type="Pfam" id="PF04397">
    <property type="entry name" value="LytTR"/>
    <property type="match status" value="1"/>
</dbReference>
<keyword evidence="3" id="KW-0010">Activator</keyword>
<dbReference type="GO" id="GO:0000156">
    <property type="term" value="F:phosphorelay response regulator activity"/>
    <property type="evidence" value="ECO:0007669"/>
    <property type="project" value="InterPro"/>
</dbReference>
<dbReference type="Gene3D" id="2.40.50.1020">
    <property type="entry name" value="LytTr DNA-binding domain"/>
    <property type="match status" value="1"/>
</dbReference>
<sequence>MEVMYFVPTASLDSNAKLKNYLAKVPCCDELQTLEKTSAQVWIVVLTQKLCQQTLATCKLRQQLDPSQKFIFLVDQKELCFWMYRYQLQVTAVIFCYAKTWYQELMAALQELEKATELCFKSRGKVIKVELEQICYVESHCSNTHAAVLWLMDKRPLQVPKNLRILEKENPRLWRSHQSYLLNPGNVYMLDKLNATATFVNGLKCPISRQKFKTLAERFA</sequence>
<dbReference type="Proteomes" id="UP000289316">
    <property type="component" value="Unassembled WGS sequence"/>
</dbReference>
<comment type="caution">
    <text evidence="4">The sequence shown here is derived from an EMBL/GenBank/DDBJ whole genome shotgun (WGS) entry which is preliminary data.</text>
</comment>
<name>A0A4Q2AWC8_9LACO</name>
<evidence type="ECO:0000313" key="4">
    <source>
        <dbReference type="EMBL" id="RXV74245.1"/>
    </source>
</evidence>
<dbReference type="PANTHER" id="PTHR37299">
    <property type="entry name" value="TRANSCRIPTIONAL REGULATOR-RELATED"/>
    <property type="match status" value="1"/>
</dbReference>
<organism evidence="4 5">
    <name type="scientific">Ligilactobacillus murinus</name>
    <dbReference type="NCBI Taxonomy" id="1622"/>
    <lineage>
        <taxon>Bacteria</taxon>
        <taxon>Bacillati</taxon>
        <taxon>Bacillota</taxon>
        <taxon>Bacilli</taxon>
        <taxon>Lactobacillales</taxon>
        <taxon>Lactobacillaceae</taxon>
        <taxon>Ligilactobacillus</taxon>
    </lineage>
</organism>
<evidence type="ECO:0000313" key="5">
    <source>
        <dbReference type="Proteomes" id="UP000289316"/>
    </source>
</evidence>
<dbReference type="EMBL" id="QZFR01000044">
    <property type="protein sequence ID" value="RXV74245.1"/>
    <property type="molecule type" value="Genomic_DNA"/>
</dbReference>
<gene>
    <name evidence="4" type="ORF">D6C19_06605</name>
</gene>
<dbReference type="GO" id="GO:0003677">
    <property type="term" value="F:DNA binding"/>
    <property type="evidence" value="ECO:0007669"/>
    <property type="project" value="InterPro"/>
</dbReference>
<keyword evidence="2" id="KW-0902">Two-component regulatory system</keyword>
<dbReference type="AlphaFoldDB" id="A0A4Q2AWC8"/>
<dbReference type="OrthoDB" id="2301387at2"/>
<dbReference type="PROSITE" id="PS50930">
    <property type="entry name" value="HTH_LYTTR"/>
    <property type="match status" value="1"/>
</dbReference>